<reference evidence="2 3" key="1">
    <citation type="journal article" date="2013" name="Genome Announc.">
        <title>Draft Genome Sequence of Holospora undulata Strain HU1, a Micronucleus-Specific Symbiont of the Ciliate Paramecium caudatum.</title>
        <authorList>
            <person name="Dohra H."/>
            <person name="Suzuki H."/>
            <person name="Suzuki T."/>
            <person name="Tanaka K."/>
            <person name="Fujishima M."/>
        </authorList>
    </citation>
    <scope>NUCLEOTIDE SEQUENCE [LARGE SCALE GENOMIC DNA]</scope>
    <source>
        <strain evidence="2 3">HU1</strain>
    </source>
</reference>
<dbReference type="GO" id="GO:0004519">
    <property type="term" value="F:endonuclease activity"/>
    <property type="evidence" value="ECO:0007669"/>
    <property type="project" value="InterPro"/>
</dbReference>
<protein>
    <submittedName>
        <fullName evidence="2">Large terminase protein</fullName>
    </submittedName>
</protein>
<evidence type="ECO:0000259" key="1">
    <source>
        <dbReference type="Pfam" id="PF20454"/>
    </source>
</evidence>
<gene>
    <name evidence="2" type="ORF">K737_301211</name>
</gene>
<dbReference type="Proteomes" id="UP000026922">
    <property type="component" value="Unassembled WGS sequence"/>
</dbReference>
<keyword evidence="3" id="KW-1185">Reference proteome</keyword>
<feature type="domain" description="Terminase large subunit GpA endonuclease" evidence="1">
    <location>
        <begin position="5"/>
        <end position="162"/>
    </location>
</feature>
<comment type="caution">
    <text evidence="2">The sequence shown here is derived from an EMBL/GenBank/DDBJ whole genome shotgun (WGS) entry which is preliminary data.</text>
</comment>
<dbReference type="EMBL" id="ARPM03000202">
    <property type="protein sequence ID" value="ETZ04374.1"/>
    <property type="molecule type" value="Genomic_DNA"/>
</dbReference>
<evidence type="ECO:0000313" key="2">
    <source>
        <dbReference type="EMBL" id="ETZ04374.1"/>
    </source>
</evidence>
<sequence>MSTLFPSEDGLDRGISMMAVDAGYATQEVYGWIRSLPPGRVMAVKGIDKALVPVGAPSRVDVTILGQKLRRGAKLWPIGVSVLKSELYHALKLSQGEEGFPPGYFHFPAYGAEYFKQLTSEQLVTKVHKGYPKREWKKIRDRNEALDCRIYARSASIAIGIDRWQPSKWDSLMGYKKSSIPEYKIQHEQLPLSQSKTSRPRVIRSKFMG</sequence>
<accession>A0A061JHL7</accession>
<dbReference type="InterPro" id="IPR046454">
    <property type="entry name" value="GpA_endonuclease"/>
</dbReference>
<dbReference type="Pfam" id="PF20454">
    <property type="entry name" value="GpA_nuclease"/>
    <property type="match status" value="1"/>
</dbReference>
<evidence type="ECO:0000313" key="3">
    <source>
        <dbReference type="Proteomes" id="UP000026922"/>
    </source>
</evidence>
<dbReference type="AlphaFoldDB" id="A0A061JHL7"/>
<proteinExistence type="predicted"/>
<name>A0A061JHL7_9PROT</name>
<organism evidence="2 3">
    <name type="scientific">Holospora undulata HU1</name>
    <dbReference type="NCBI Taxonomy" id="1321371"/>
    <lineage>
        <taxon>Bacteria</taxon>
        <taxon>Pseudomonadati</taxon>
        <taxon>Pseudomonadota</taxon>
        <taxon>Alphaproteobacteria</taxon>
        <taxon>Holosporales</taxon>
        <taxon>Holosporaceae</taxon>
        <taxon>Holospora</taxon>
    </lineage>
</organism>